<feature type="transmembrane region" description="Helical" evidence="1">
    <location>
        <begin position="93"/>
        <end position="112"/>
    </location>
</feature>
<dbReference type="EMBL" id="LHPI01000027">
    <property type="protein sequence ID" value="KOO05781.1"/>
    <property type="molecule type" value="Genomic_DNA"/>
</dbReference>
<feature type="transmembrane region" description="Helical" evidence="1">
    <location>
        <begin position="44"/>
        <end position="62"/>
    </location>
</feature>
<name>A0A0M0HUL6_9VIBR</name>
<dbReference type="Proteomes" id="UP000037530">
    <property type="component" value="Unassembled WGS sequence"/>
</dbReference>
<dbReference type="RefSeq" id="WP_053410882.1">
    <property type="nucleotide sequence ID" value="NZ_LHPI01000027.1"/>
</dbReference>
<evidence type="ECO:0000313" key="2">
    <source>
        <dbReference type="EMBL" id="KOO05781.1"/>
    </source>
</evidence>
<keyword evidence="1" id="KW-0812">Transmembrane</keyword>
<feature type="transmembrane region" description="Helical" evidence="1">
    <location>
        <begin position="20"/>
        <end position="38"/>
    </location>
</feature>
<feature type="transmembrane region" description="Helical" evidence="1">
    <location>
        <begin position="69"/>
        <end position="87"/>
    </location>
</feature>
<protein>
    <submittedName>
        <fullName evidence="2">Uncharacterized protein</fullName>
    </submittedName>
</protein>
<dbReference type="STRING" id="171383.AKJ31_20430"/>
<dbReference type="OrthoDB" id="182994at2"/>
<organism evidence="2 3">
    <name type="scientific">Vibrio hepatarius</name>
    <dbReference type="NCBI Taxonomy" id="171383"/>
    <lineage>
        <taxon>Bacteria</taxon>
        <taxon>Pseudomonadati</taxon>
        <taxon>Pseudomonadota</taxon>
        <taxon>Gammaproteobacteria</taxon>
        <taxon>Vibrionales</taxon>
        <taxon>Vibrionaceae</taxon>
        <taxon>Vibrio</taxon>
        <taxon>Vibrio oreintalis group</taxon>
    </lineage>
</organism>
<dbReference type="PATRIC" id="fig|171383.3.peg.4174"/>
<proteinExistence type="predicted"/>
<sequence>MKDSESKAIRKVNIFKFRPLTFGYSFILATTVFNFITYNSVMHWQTIAGGIACGLPIVTAFMHSRKMALVLWVTSLAIFAFILSGYIDNFQVNRLFFIAMTAGVLLGFIPAYKFNKPKSYLFFASCLKMDGYDEKAEQLMARYRGE</sequence>
<keyword evidence="1" id="KW-0472">Membrane</keyword>
<evidence type="ECO:0000313" key="3">
    <source>
        <dbReference type="Proteomes" id="UP000037530"/>
    </source>
</evidence>
<accession>A0A0M0HUL6</accession>
<dbReference type="AlphaFoldDB" id="A0A0M0HUL6"/>
<comment type="caution">
    <text evidence="2">The sequence shown here is derived from an EMBL/GenBank/DDBJ whole genome shotgun (WGS) entry which is preliminary data.</text>
</comment>
<evidence type="ECO:0000256" key="1">
    <source>
        <dbReference type="SAM" id="Phobius"/>
    </source>
</evidence>
<gene>
    <name evidence="2" type="ORF">AKJ31_20430</name>
</gene>
<keyword evidence="1" id="KW-1133">Transmembrane helix</keyword>
<reference evidence="3" key="1">
    <citation type="submission" date="2015-08" db="EMBL/GenBank/DDBJ databases">
        <title>Vibrio galatheae sp. nov., a novel member of the Vibrionaceae family isolated from the Solomon Islands.</title>
        <authorList>
            <person name="Giubergia S."/>
            <person name="Machado H."/>
            <person name="Mateiu R.V."/>
            <person name="Gram L."/>
        </authorList>
    </citation>
    <scope>NUCLEOTIDE SEQUENCE [LARGE SCALE GENOMIC DNA]</scope>
    <source>
        <strain evidence="3">DSM 19134</strain>
    </source>
</reference>
<keyword evidence="3" id="KW-1185">Reference proteome</keyword>